<organism evidence="1">
    <name type="scientific">Arundo donax</name>
    <name type="common">Giant reed</name>
    <name type="synonym">Donax arundinaceus</name>
    <dbReference type="NCBI Taxonomy" id="35708"/>
    <lineage>
        <taxon>Eukaryota</taxon>
        <taxon>Viridiplantae</taxon>
        <taxon>Streptophyta</taxon>
        <taxon>Embryophyta</taxon>
        <taxon>Tracheophyta</taxon>
        <taxon>Spermatophyta</taxon>
        <taxon>Magnoliopsida</taxon>
        <taxon>Liliopsida</taxon>
        <taxon>Poales</taxon>
        <taxon>Poaceae</taxon>
        <taxon>PACMAD clade</taxon>
        <taxon>Arundinoideae</taxon>
        <taxon>Arundineae</taxon>
        <taxon>Arundo</taxon>
    </lineage>
</organism>
<reference evidence="1" key="2">
    <citation type="journal article" date="2015" name="Data Brief">
        <title>Shoot transcriptome of the giant reed, Arundo donax.</title>
        <authorList>
            <person name="Barrero R.A."/>
            <person name="Guerrero F.D."/>
            <person name="Moolhuijzen P."/>
            <person name="Goolsby J.A."/>
            <person name="Tidwell J."/>
            <person name="Bellgard S.E."/>
            <person name="Bellgard M.I."/>
        </authorList>
    </citation>
    <scope>NUCLEOTIDE SEQUENCE</scope>
    <source>
        <tissue evidence="1">Shoot tissue taken approximately 20 cm above the soil surface</tissue>
    </source>
</reference>
<name>A0A0A9G555_ARUDO</name>
<dbReference type="EMBL" id="GBRH01177461">
    <property type="protein sequence ID" value="JAE20435.1"/>
    <property type="molecule type" value="Transcribed_RNA"/>
</dbReference>
<dbReference type="GO" id="GO:0016853">
    <property type="term" value="F:isomerase activity"/>
    <property type="evidence" value="ECO:0007669"/>
    <property type="project" value="UniProtKB-KW"/>
</dbReference>
<dbReference type="AlphaFoldDB" id="A0A0A9G555"/>
<dbReference type="EMBL" id="GBRH01177666">
    <property type="protein sequence ID" value="JAE20230.1"/>
    <property type="molecule type" value="Transcribed_RNA"/>
</dbReference>
<accession>A0A0A9G555</accession>
<reference evidence="1" key="1">
    <citation type="submission" date="2014-09" db="EMBL/GenBank/DDBJ databases">
        <authorList>
            <person name="Magalhaes I.L.F."/>
            <person name="Oliveira U."/>
            <person name="Santos F.R."/>
            <person name="Vidigal T.H.D.A."/>
            <person name="Brescovit A.D."/>
            <person name="Santos A.J."/>
        </authorList>
    </citation>
    <scope>NUCLEOTIDE SEQUENCE</scope>
    <source>
        <tissue evidence="1">Shoot tissue taken approximately 20 cm above the soil surface</tissue>
    </source>
</reference>
<proteinExistence type="predicted"/>
<protein>
    <submittedName>
        <fullName evidence="1">Peptidyl-prolyl cis-trans isomerase</fullName>
    </submittedName>
</protein>
<sequence>MVRVAKEVATAIDFPGMGWGERF</sequence>
<keyword evidence="1" id="KW-0413">Isomerase</keyword>
<evidence type="ECO:0000313" key="1">
    <source>
        <dbReference type="EMBL" id="JAE20230.1"/>
    </source>
</evidence>